<dbReference type="SMART" id="SM00261">
    <property type="entry name" value="FU"/>
    <property type="match status" value="5"/>
</dbReference>
<keyword evidence="3" id="KW-0812">Transmembrane</keyword>
<dbReference type="InterPro" id="IPR019019">
    <property type="entry name" value="H-type_lectin_domain"/>
</dbReference>
<evidence type="ECO:0000313" key="7">
    <source>
        <dbReference type="Proteomes" id="UP000692954"/>
    </source>
</evidence>
<evidence type="ECO:0000259" key="5">
    <source>
        <dbReference type="Pfam" id="PF09458"/>
    </source>
</evidence>
<feature type="transmembrane region" description="Helical" evidence="3">
    <location>
        <begin position="2530"/>
        <end position="2550"/>
    </location>
</feature>
<keyword evidence="3" id="KW-0472">Membrane</keyword>
<accession>A0A8S1LL21</accession>
<feature type="region of interest" description="Disordered" evidence="2">
    <location>
        <begin position="1354"/>
        <end position="1716"/>
    </location>
</feature>
<dbReference type="PANTHER" id="PTHR15332:SF175">
    <property type="entry name" value="PROPROTEIN CONVERTASE SUBTILISIN_KEXIN TYPE 5-LIKE"/>
    <property type="match status" value="1"/>
</dbReference>
<dbReference type="CDD" id="cd00064">
    <property type="entry name" value="FU"/>
    <property type="match status" value="1"/>
</dbReference>
<reference evidence="6" key="1">
    <citation type="submission" date="2021-01" db="EMBL/GenBank/DDBJ databases">
        <authorList>
            <consortium name="Genoscope - CEA"/>
            <person name="William W."/>
        </authorList>
    </citation>
    <scope>NUCLEOTIDE SEQUENCE</scope>
</reference>
<name>A0A8S1LL21_9CILI</name>
<gene>
    <name evidence="6" type="ORF">PSON_ATCC_30995.1.T0210105</name>
</gene>
<keyword evidence="1" id="KW-0175">Coiled coil</keyword>
<feature type="transmembrane region" description="Helical" evidence="3">
    <location>
        <begin position="2653"/>
        <end position="2673"/>
    </location>
</feature>
<dbReference type="GO" id="GO:0007155">
    <property type="term" value="P:cell adhesion"/>
    <property type="evidence" value="ECO:0007669"/>
    <property type="project" value="InterPro"/>
</dbReference>
<feature type="compositionally biased region" description="Acidic residues" evidence="2">
    <location>
        <begin position="1703"/>
        <end position="1716"/>
    </location>
</feature>
<feature type="transmembrane region" description="Helical" evidence="3">
    <location>
        <begin position="2746"/>
        <end position="2765"/>
    </location>
</feature>
<protein>
    <recommendedName>
        <fullName evidence="5">H-type lectin domain-containing protein</fullName>
    </recommendedName>
</protein>
<evidence type="ECO:0000256" key="4">
    <source>
        <dbReference type="SAM" id="SignalP"/>
    </source>
</evidence>
<dbReference type="GO" id="GO:0030246">
    <property type="term" value="F:carbohydrate binding"/>
    <property type="evidence" value="ECO:0007669"/>
    <property type="project" value="InterPro"/>
</dbReference>
<dbReference type="PANTHER" id="PTHR15332">
    <property type="entry name" value="PROPROTEIN CONVERTASE SUBTILISIN_KEXIN TYPE 5-LIKE"/>
    <property type="match status" value="1"/>
</dbReference>
<evidence type="ECO:0000313" key="6">
    <source>
        <dbReference type="EMBL" id="CAD8066053.1"/>
    </source>
</evidence>
<feature type="transmembrane region" description="Helical" evidence="3">
    <location>
        <begin position="2679"/>
        <end position="2696"/>
    </location>
</feature>
<feature type="compositionally biased region" description="Low complexity" evidence="2">
    <location>
        <begin position="1360"/>
        <end position="1702"/>
    </location>
</feature>
<organism evidence="6 7">
    <name type="scientific">Paramecium sonneborni</name>
    <dbReference type="NCBI Taxonomy" id="65129"/>
    <lineage>
        <taxon>Eukaryota</taxon>
        <taxon>Sar</taxon>
        <taxon>Alveolata</taxon>
        <taxon>Ciliophora</taxon>
        <taxon>Intramacronucleata</taxon>
        <taxon>Oligohymenophorea</taxon>
        <taxon>Peniculida</taxon>
        <taxon>Parameciidae</taxon>
        <taxon>Paramecium</taxon>
    </lineage>
</organism>
<evidence type="ECO:0000256" key="2">
    <source>
        <dbReference type="SAM" id="MobiDB-lite"/>
    </source>
</evidence>
<sequence>MNLLYLLLWVQQSIGSYHKGNYLFTETVKGTCDFTRKSQYIYDYKDLGGSKLDEALSIGFGFWLFFDTSKQELLYNVSNLFFLSDNDNSFNFRIISFGLKKYGINSTLELFQQDQILKQGPSININTQDLMDDKWQFVYVSYDFLFLKYSLGVFEADKTVIINGTYSCPSQLKYCTNETLPQPFLKREKLKLYIAQNGPYRNDTMKSRSWCGSVSGFQYYLDVLMVSDYNLDALMYGYDKSGIYLNYPLTQMSGNQLYDYSGQELDIQHDITVDWTDQAFTIGQPISINLPLKRFLYNRFFISFWLKVDAGINFAILQRMVDSVIMFELDITYYAIGNYYFFTVIRENFNSQIDVQFNVNQWNHFVLIFNYDKISYEDGIQTKAKIYKNNEDPQYFDLTVPIYNAAQDSDVLTFGKRDSIASGKTLKIVNLQFHQGARVYSHKSKEAGDNTCLLSAPKVFQYNCLLCSDGYFLFQNKCITSSDCTNQNGLADADKKICLPQCDFKCKTCNILTPTICTLCINNLQLNSGVCSCPNNGYIGNGLQLKCKEFNEVQFTEIGTYQAILNYVKSGINQRKDELQIFFKQTFSSIPSVIVAIKEIKITKGNSFKLLATQVTQETFVLSVEAFDQTTIENLAINYFATLQSDLFVLMQEEYDTTNSFAIGSGNRLHQVQILLNEWNIKLHYPKVIPYFNGMQFVSGTNNVTVSQSYSVDNINKYILVDFQIKGDIQISKIYYSFILISEEFETLISQFNSQSHVLWITQPGAQKQNTTMYSFKNPQINHFYGISVLGYVNSEIKNIAVHSELNSQINQYNLFAITDDDTIIDFLQIQIIGIGINCQTYGCSQCKSSPVDCLICKDNSLLPAQQCLNCAINQYLDSEYSCQPCKWNCQTCEDADQCLTCPINVNRYDDPINKCPCQNGYYDNGVALCVQCDWRCETCEQSATKCTQCKGANRNSDKSCLCNDQFYEVGTDLICKNCQEPCDQCDVLGCITCLGNRVINGIKQCVCPTDGIAIAKSQYCETCDTAEVLVTLNETTESLSVFFVKENTTFVTLDYSSYAPQDLCIKIIDSTQLSRFGLGPKCYYNGTNINIEFGIQSQINLMEEIQLIEKVFVKASCKIPIKKYVLNMLQFPTIEIYSPQFTIDGPLFPVFICKSVTLSVSNIKYAGKRQLSKIDWKLIESDANQTVIDSINVVLKEANQNNLDTITFNSKQFQNFTNYTFEATGLSFATKIGSQSFKLQTLGLVQPIIQADITHFNHYYKQSLIIPVTVSYQICQSTKIVEESNNLTLFWIQLESNPVENKPLIEDQISESILNKQHYFKMQPKEGYPDTSYIIQAQLMYQDIIEIFEEQIPEEQVDEGTTNTDEGTTNTDEGTTNTDEGTTNTDEGTTNTDEGTTNTDEGTTNTDEGTTNTDEGTTNTDEGTTNTDEGTTNTDEGTTNTDEGTTNTDEGTTNTDEGTTNTDEGTTNTDEGTTNTDEGTTNTDEGTTNTDEGTTNTDEGTTNTDEGTTNTDEGTTNTDEGTTNTDEGTTNTDEGTTNTDEGTTNTDEGTTNTDEGTTNTDEGTTNTDEGTTNTDEGTTNTDEGTTNTDEGTTNTDEGTTNTDEGTTNTDEGTTNTDEGTTNTDEGTTNTDEGTTNTDEGTTNTDEGTTNTDEGTTNTDEGTTNTDEGTTNTDEGTTNTDEGTTNTDEGNTNTDEGNTNTDEGTDEGTLGEEEEEEEVIHFYKQINIFTYLNFTIDIDYVGVSVIILGGDRFISEGQSLTLEAQYWDGIDEGSSYNSDSSIGLLWECIQVATNKSCQLNDGSDVVFEENVTSISLEGEIFKIGQQYQVSVTAYKDLIRRYYKYVSNVICSFKSVEELIAEFPIVAQTKNIDIQQPITFTFIPNYNLIAYYNYTIIVLYDNYEISKQTLNYPQKTLKLIDYLPSTLSVQTCTIQIIQQSQTFYQMAILPIMFNLPPQNAQITISTSNGVAIETIYNIVIEGAEDQDLPLQYRLSLYTSQSNFLQDLMQSSHLNQIILTDYQFSNTFSCRLPSGFDSNLNTTSYIVLMAQIKDSRGAVSNVTMIIGNSPQFKLWKAYLISVNDFKTSVTQHSNKTDVIASSLELLSFYFDFQKNNFNCADLAPTMKILYAKLKSQVINDLDAIYSRNKILSFYDQTMFQMYLLNETEKSNLIQTKLQSILDTSFQFKTKLLAALALSQQREYYGDLTSLIDIDYFQFILIEQLKQFNSVLSQKLNIKQIEQTYNLLSNTTLQKWRLNHTELALEMDTKEEEEKANGTTINYQLIKYNTVIKFIQPFTVDEIFGFSNINLSETLTNFRNQFNFTSTQLTAITDSLQKFCKINESPLEFNTTFVSIKLQLLTYDYFKSQYNFNENKRLLTQLNSTYKYLIVVHKYTINPYMIDEDFFNFTGTFAFDQTFPLYQPLIYEISNNTVQNVLEEIDLNEFTVDFIVPNSSLSILNQYQCAQKKTKWRSDDSNCTRKVEYLTKIFQFKIWCICPYFSETTLIRPFYVEEIALLKPKLFSYDNFMDYTFGLYCIGLTGGLLLLSILGVLMDKSNADKIKLEEEEMEKERIQIIFSYRVKKRRAQQEEDSKTFLSESKTFSNTYTQTESQPINSNSDIGIQELSCKFIFIGIFKLEELISVFLYYDDYVLRPIRFLAIYLKLIVMLSVSGVLLSEVNIIQQYGIIILVSEISALVVKIVKAIFSGKLIQIITGAIATLCILALSFYSIVDRAFGKEQEYLDNWMQFYAICIGIYFIILDPIQSILKMFLYPWCRKQIETQQETPILHLLYFLITQNDLRTYFKVITEKQLVEDQENLEVEKDQFQEKKEENLQEI</sequence>
<dbReference type="EMBL" id="CAJJDN010000021">
    <property type="protein sequence ID" value="CAD8066053.1"/>
    <property type="molecule type" value="Genomic_DNA"/>
</dbReference>
<keyword evidence="3" id="KW-1133">Transmembrane helix</keyword>
<feature type="domain" description="H-type lectin" evidence="5">
    <location>
        <begin position="580"/>
        <end position="642"/>
    </location>
</feature>
<feature type="signal peptide" evidence="4">
    <location>
        <begin position="1"/>
        <end position="15"/>
    </location>
</feature>
<proteinExistence type="predicted"/>
<feature type="chain" id="PRO_5035922873" description="H-type lectin domain-containing protein" evidence="4">
    <location>
        <begin position="16"/>
        <end position="2835"/>
    </location>
</feature>
<keyword evidence="4" id="KW-0732">Signal</keyword>
<feature type="transmembrane region" description="Helical" evidence="3">
    <location>
        <begin position="2708"/>
        <end position="2726"/>
    </location>
</feature>
<dbReference type="OrthoDB" id="292563at2759"/>
<feature type="coiled-coil region" evidence="1">
    <location>
        <begin position="2807"/>
        <end position="2834"/>
    </location>
</feature>
<evidence type="ECO:0000256" key="3">
    <source>
        <dbReference type="SAM" id="Phobius"/>
    </source>
</evidence>
<comment type="caution">
    <text evidence="6">The sequence shown here is derived from an EMBL/GenBank/DDBJ whole genome shotgun (WGS) entry which is preliminary data.</text>
</comment>
<keyword evidence="7" id="KW-1185">Reference proteome</keyword>
<dbReference type="Proteomes" id="UP000692954">
    <property type="component" value="Unassembled WGS sequence"/>
</dbReference>
<dbReference type="InterPro" id="IPR006212">
    <property type="entry name" value="Furin_repeat"/>
</dbReference>
<evidence type="ECO:0000256" key="1">
    <source>
        <dbReference type="SAM" id="Coils"/>
    </source>
</evidence>
<dbReference type="Pfam" id="PF09458">
    <property type="entry name" value="H_lectin"/>
    <property type="match status" value="1"/>
</dbReference>